<dbReference type="AlphaFoldDB" id="A0A4Q0I5I1"/>
<name>A0A4Q0I5I1_9FIRM</name>
<accession>A0A4Q0I5I1</accession>
<reference evidence="2" key="1">
    <citation type="submission" date="2018-11" db="EMBL/GenBank/DDBJ databases">
        <title>Genome sequencing of a novel mesophilic and cellulolytic organism within the genus Hungateiclostridium.</title>
        <authorList>
            <person name="Rettenmaier R."/>
            <person name="Liebl W."/>
            <person name="Zverlov V."/>
        </authorList>
    </citation>
    <scope>NUCLEOTIDE SEQUENCE [LARGE SCALE GENOMIC DNA]</scope>
    <source>
        <strain evidence="2">N2K1</strain>
    </source>
</reference>
<evidence type="ECO:0000313" key="2">
    <source>
        <dbReference type="Proteomes" id="UP000289166"/>
    </source>
</evidence>
<sequence length="104" mass="11822">MTEYKYGVDFLTLIVGRKYKKEILKFLFDSRCHLIDVVYAKGTVKSEFFRDMVGLVPEEKKIMITGLIAGNLSGQLLDQLITKFDFNKPNTGIAFIVPVDKLSV</sequence>
<keyword evidence="2" id="KW-1185">Reference proteome</keyword>
<dbReference type="SUPFAM" id="SSF54913">
    <property type="entry name" value="GlnB-like"/>
    <property type="match status" value="1"/>
</dbReference>
<comment type="caution">
    <text evidence="1">The sequence shown here is derived from an EMBL/GenBank/DDBJ whole genome shotgun (WGS) entry which is preliminary data.</text>
</comment>
<dbReference type="RefSeq" id="WP_128706005.1">
    <property type="nucleotide sequence ID" value="NZ_RLII01000009.1"/>
</dbReference>
<dbReference type="EMBL" id="RLII01000009">
    <property type="protein sequence ID" value="RXE59107.1"/>
    <property type="molecule type" value="Genomic_DNA"/>
</dbReference>
<evidence type="ECO:0000313" key="1">
    <source>
        <dbReference type="EMBL" id="RXE59107.1"/>
    </source>
</evidence>
<dbReference type="Proteomes" id="UP000289166">
    <property type="component" value="Unassembled WGS sequence"/>
</dbReference>
<gene>
    <name evidence="1" type="ORF">EFD62_09095</name>
</gene>
<protein>
    <submittedName>
        <fullName evidence="1">Uncharacterized protein</fullName>
    </submittedName>
</protein>
<organism evidence="1 2">
    <name type="scientific">Acetivibrio mesophilus</name>
    <dbReference type="NCBI Taxonomy" id="2487273"/>
    <lineage>
        <taxon>Bacteria</taxon>
        <taxon>Bacillati</taxon>
        <taxon>Bacillota</taxon>
        <taxon>Clostridia</taxon>
        <taxon>Eubacteriales</taxon>
        <taxon>Oscillospiraceae</taxon>
        <taxon>Acetivibrio</taxon>
    </lineage>
</organism>
<dbReference type="OrthoDB" id="9803021at2"/>
<proteinExistence type="predicted"/>
<dbReference type="InterPro" id="IPR011322">
    <property type="entry name" value="N-reg_PII-like_a/b"/>
</dbReference>